<gene>
    <name evidence="2" type="primary">Vigan.09G061200</name>
    <name evidence="2" type="ORF">VIGAN_09061200</name>
</gene>
<accession>A0A0S3SX69</accession>
<protein>
    <submittedName>
        <fullName evidence="2">Uncharacterized protein</fullName>
    </submittedName>
</protein>
<evidence type="ECO:0000256" key="1">
    <source>
        <dbReference type="SAM" id="MobiDB-lite"/>
    </source>
</evidence>
<sequence length="151" mass="16156">MQETTIGDASNGDANEGSGDKTYEAVAMTSVSLDAEAMRSRMKMKVEGLRICGGGVEGEKASPHSRKFLSTVCPTPNCCSFFCCACWMRLCCCPPSVGAGPSCWLSFPCTPFQPHVKSALDGMNEESNPRTLLDREGLLQSAALLFACSRL</sequence>
<dbReference type="EMBL" id="AP015042">
    <property type="protein sequence ID" value="BAT97228.1"/>
    <property type="molecule type" value="Genomic_DNA"/>
</dbReference>
<organism evidence="2 3">
    <name type="scientific">Vigna angularis var. angularis</name>
    <dbReference type="NCBI Taxonomy" id="157739"/>
    <lineage>
        <taxon>Eukaryota</taxon>
        <taxon>Viridiplantae</taxon>
        <taxon>Streptophyta</taxon>
        <taxon>Embryophyta</taxon>
        <taxon>Tracheophyta</taxon>
        <taxon>Spermatophyta</taxon>
        <taxon>Magnoliopsida</taxon>
        <taxon>eudicotyledons</taxon>
        <taxon>Gunneridae</taxon>
        <taxon>Pentapetalae</taxon>
        <taxon>rosids</taxon>
        <taxon>fabids</taxon>
        <taxon>Fabales</taxon>
        <taxon>Fabaceae</taxon>
        <taxon>Papilionoideae</taxon>
        <taxon>50 kb inversion clade</taxon>
        <taxon>NPAAA clade</taxon>
        <taxon>indigoferoid/millettioid clade</taxon>
        <taxon>Phaseoleae</taxon>
        <taxon>Vigna</taxon>
    </lineage>
</organism>
<name>A0A0S3SX69_PHAAN</name>
<evidence type="ECO:0000313" key="2">
    <source>
        <dbReference type="EMBL" id="BAT97228.1"/>
    </source>
</evidence>
<dbReference type="AlphaFoldDB" id="A0A0S3SX69"/>
<keyword evidence="3" id="KW-1185">Reference proteome</keyword>
<proteinExistence type="predicted"/>
<dbReference type="Proteomes" id="UP000291084">
    <property type="component" value="Chromosome 9"/>
</dbReference>
<feature type="region of interest" description="Disordered" evidence="1">
    <location>
        <begin position="1"/>
        <end position="20"/>
    </location>
</feature>
<evidence type="ECO:0000313" key="3">
    <source>
        <dbReference type="Proteomes" id="UP000291084"/>
    </source>
</evidence>
<reference evidence="2 3" key="1">
    <citation type="journal article" date="2015" name="Sci. Rep.">
        <title>The power of single molecule real-time sequencing technology in the de novo assembly of a eukaryotic genome.</title>
        <authorList>
            <person name="Sakai H."/>
            <person name="Naito K."/>
            <person name="Ogiso-Tanaka E."/>
            <person name="Takahashi Y."/>
            <person name="Iseki K."/>
            <person name="Muto C."/>
            <person name="Satou K."/>
            <person name="Teruya K."/>
            <person name="Shiroma A."/>
            <person name="Shimoji M."/>
            <person name="Hirano T."/>
            <person name="Itoh T."/>
            <person name="Kaga A."/>
            <person name="Tomooka N."/>
        </authorList>
    </citation>
    <scope>NUCLEOTIDE SEQUENCE [LARGE SCALE GENOMIC DNA]</scope>
    <source>
        <strain evidence="3">cv. Shumari</strain>
    </source>
</reference>